<name>A0A8X6P373_NEPPI</name>
<evidence type="ECO:0000313" key="2">
    <source>
        <dbReference type="Proteomes" id="UP000887013"/>
    </source>
</evidence>
<dbReference type="Proteomes" id="UP000887013">
    <property type="component" value="Unassembled WGS sequence"/>
</dbReference>
<gene>
    <name evidence="1" type="ORF">NPIL_675381</name>
</gene>
<organism evidence="1 2">
    <name type="scientific">Nephila pilipes</name>
    <name type="common">Giant wood spider</name>
    <name type="synonym">Nephila maculata</name>
    <dbReference type="NCBI Taxonomy" id="299642"/>
    <lineage>
        <taxon>Eukaryota</taxon>
        <taxon>Metazoa</taxon>
        <taxon>Ecdysozoa</taxon>
        <taxon>Arthropoda</taxon>
        <taxon>Chelicerata</taxon>
        <taxon>Arachnida</taxon>
        <taxon>Araneae</taxon>
        <taxon>Araneomorphae</taxon>
        <taxon>Entelegynae</taxon>
        <taxon>Araneoidea</taxon>
        <taxon>Nephilidae</taxon>
        <taxon>Nephila</taxon>
    </lineage>
</organism>
<proteinExistence type="predicted"/>
<dbReference type="AlphaFoldDB" id="A0A8X6P373"/>
<evidence type="ECO:0000313" key="1">
    <source>
        <dbReference type="EMBL" id="GFT46885.1"/>
    </source>
</evidence>
<protein>
    <submittedName>
        <fullName evidence="1">Uncharacterized protein</fullName>
    </submittedName>
</protein>
<reference evidence="1" key="1">
    <citation type="submission" date="2020-08" db="EMBL/GenBank/DDBJ databases">
        <title>Multicomponent nature underlies the extraordinary mechanical properties of spider dragline silk.</title>
        <authorList>
            <person name="Kono N."/>
            <person name="Nakamura H."/>
            <person name="Mori M."/>
            <person name="Yoshida Y."/>
            <person name="Ohtoshi R."/>
            <person name="Malay A.D."/>
            <person name="Moran D.A.P."/>
            <person name="Tomita M."/>
            <person name="Numata K."/>
            <person name="Arakawa K."/>
        </authorList>
    </citation>
    <scope>NUCLEOTIDE SEQUENCE</scope>
</reference>
<keyword evidence="2" id="KW-1185">Reference proteome</keyword>
<dbReference type="EMBL" id="BMAW01064743">
    <property type="protein sequence ID" value="GFT46885.1"/>
    <property type="molecule type" value="Genomic_DNA"/>
</dbReference>
<accession>A0A8X6P373</accession>
<comment type="caution">
    <text evidence="1">The sequence shown here is derived from an EMBL/GenBank/DDBJ whole genome shotgun (WGS) entry which is preliminary data.</text>
</comment>
<sequence>MPQLMNVVATAVDEYVNSETAEAYSVRVVSRFLDLSQLRPANEFLLSGNFRDIMYRGKVGNCGFEDADTQHRSRSGTRHSESCRSTVTRVGPEASKSFYLSTSDTLITVENAKHRFITERFVIPVLITPLQPVLASPHSGLLLSASEKQLCLGNM</sequence>